<keyword evidence="3" id="KW-1185">Reference proteome</keyword>
<comment type="caution">
    <text evidence="1">The sequence shown here is derived from an EMBL/GenBank/DDBJ whole genome shotgun (WGS) entry which is preliminary data.</text>
</comment>
<dbReference type="EMBL" id="JAWJUL010000001">
    <property type="protein sequence ID" value="MDV3437864.1"/>
    <property type="molecule type" value="Genomic_DNA"/>
</dbReference>
<gene>
    <name evidence="1" type="ORF">R0G64_00300</name>
    <name evidence="2" type="ORF">R0G64_00355</name>
</gene>
<sequence>MKRAVIGLLGSAVLVGALVTGGALLLRDDPLRPGVADWLRDARHEGADSAAFLYLMGMDAPADQAPEAYGRERLDAYQRWRAGHSATDEYSPPLLPTLDLPTDPLLCSIEQDGCWASQLAHPVELEAQVRSHTLLAARYSELLALDDYQTLTTAGAAEPLPSMTYLDRAQRVFGTEVLLQARQGQGEEARERLAQELVALRRLLARADHLIAKVMVGKLIDRNLELQARLYRQGWMPAPQQPAPLNEAERALVKPLQRELLYIATLFQSLPGGEGAPLKERIGMALLVRPNMSLNATFPPFRQVAELSRLEPKDFAREVKAQPRLLPKPTGWRNWMGDRLVGIAGPDFRTYAGRIQDLDAKLRLLALLDDLPAEPSGWAAALAASPVDNPYYPGQPARLEDGNRVCFAGPLEPRPNARCLPLR</sequence>
<dbReference type="EMBL" id="JAWJUL010000001">
    <property type="protein sequence ID" value="MDV3437875.1"/>
    <property type="molecule type" value="Genomic_DNA"/>
</dbReference>
<protein>
    <submittedName>
        <fullName evidence="1">Uncharacterized protein</fullName>
    </submittedName>
</protein>
<evidence type="ECO:0000313" key="3">
    <source>
        <dbReference type="Proteomes" id="UP001273935"/>
    </source>
</evidence>
<organism evidence="1 3">
    <name type="scientific">Metapseudomonas otitidis</name>
    <dbReference type="NCBI Taxonomy" id="319939"/>
    <lineage>
        <taxon>Bacteria</taxon>
        <taxon>Pseudomonadati</taxon>
        <taxon>Pseudomonadota</taxon>
        <taxon>Gammaproteobacteria</taxon>
        <taxon>Pseudomonadales</taxon>
        <taxon>Pseudomonadaceae</taxon>
        <taxon>Metapseudomonas</taxon>
    </lineage>
</organism>
<dbReference type="Proteomes" id="UP001273935">
    <property type="component" value="Unassembled WGS sequence"/>
</dbReference>
<dbReference type="RefSeq" id="WP_317233362.1">
    <property type="nucleotide sequence ID" value="NZ_JAWJUL010000001.1"/>
</dbReference>
<reference evidence="1 3" key="1">
    <citation type="submission" date="2023-10" db="EMBL/GenBank/DDBJ databases">
        <title>Pseudomonas otitidis isolated from a paediatric patient with cystic fibrosis in Chile.</title>
        <authorList>
            <person name="Amsteins-Romero L."/>
            <person name="Opazo-Capurro A."/>
            <person name="Matus-Kohler M."/>
            <person name="Gonzalez-Rocha G."/>
        </authorList>
    </citation>
    <scope>NUCLEOTIDE SEQUENCE [LARGE SCALE GENOMIC DNA]</scope>
    <source>
        <strain evidence="1 3">P-714</strain>
    </source>
</reference>
<evidence type="ECO:0000313" key="1">
    <source>
        <dbReference type="EMBL" id="MDV3437864.1"/>
    </source>
</evidence>
<evidence type="ECO:0000313" key="2">
    <source>
        <dbReference type="EMBL" id="MDV3437875.1"/>
    </source>
</evidence>
<accession>A0ABU3XIU5</accession>
<name>A0ABU3XIU5_9GAMM</name>
<proteinExistence type="predicted"/>